<organism evidence="1 2">
    <name type="scientific">Kribbella ginsengisoli</name>
    <dbReference type="NCBI Taxonomy" id="363865"/>
    <lineage>
        <taxon>Bacteria</taxon>
        <taxon>Bacillati</taxon>
        <taxon>Actinomycetota</taxon>
        <taxon>Actinomycetes</taxon>
        <taxon>Propionibacteriales</taxon>
        <taxon>Kribbellaceae</taxon>
        <taxon>Kribbella</taxon>
    </lineage>
</organism>
<proteinExistence type="predicted"/>
<evidence type="ECO:0000313" key="1">
    <source>
        <dbReference type="EMBL" id="GAA3597427.1"/>
    </source>
</evidence>
<gene>
    <name evidence="1" type="ORF">GCM10022235_81430</name>
</gene>
<dbReference type="EMBL" id="BAABAA010000020">
    <property type="protein sequence ID" value="GAA3597427.1"/>
    <property type="molecule type" value="Genomic_DNA"/>
</dbReference>
<protein>
    <submittedName>
        <fullName evidence="1">Uncharacterized protein</fullName>
    </submittedName>
</protein>
<accession>A0ABP6Z7E2</accession>
<name>A0ABP6Z7E2_9ACTN</name>
<reference evidence="2" key="1">
    <citation type="journal article" date="2019" name="Int. J. Syst. Evol. Microbiol.">
        <title>The Global Catalogue of Microorganisms (GCM) 10K type strain sequencing project: providing services to taxonomists for standard genome sequencing and annotation.</title>
        <authorList>
            <consortium name="The Broad Institute Genomics Platform"/>
            <consortium name="The Broad Institute Genome Sequencing Center for Infectious Disease"/>
            <person name="Wu L."/>
            <person name="Ma J."/>
        </authorList>
    </citation>
    <scope>NUCLEOTIDE SEQUENCE [LARGE SCALE GENOMIC DNA]</scope>
    <source>
        <strain evidence="2">JCM 16928</strain>
    </source>
</reference>
<sequence length="71" mass="8371">MSPVKWFDTRWRDWRAYRLRNAYYGACPACRHDWREHLPDEGCSECQYEIDHEAPGAPLTVCPERAPGVTF</sequence>
<evidence type="ECO:0000313" key="2">
    <source>
        <dbReference type="Proteomes" id="UP001501222"/>
    </source>
</evidence>
<keyword evidence="2" id="KW-1185">Reference proteome</keyword>
<comment type="caution">
    <text evidence="1">The sequence shown here is derived from an EMBL/GenBank/DDBJ whole genome shotgun (WGS) entry which is preliminary data.</text>
</comment>
<dbReference type="Proteomes" id="UP001501222">
    <property type="component" value="Unassembled WGS sequence"/>
</dbReference>